<dbReference type="Pfam" id="PF20736">
    <property type="entry name" value="Glyco_hydro127M"/>
    <property type="match status" value="1"/>
</dbReference>
<dbReference type="InterPro" id="IPR049046">
    <property type="entry name" value="Beta-AFase-like_GH127_middle"/>
</dbReference>
<dbReference type="GO" id="GO:0016787">
    <property type="term" value="F:hydrolase activity"/>
    <property type="evidence" value="ECO:0007669"/>
    <property type="project" value="UniProtKB-KW"/>
</dbReference>
<dbReference type="InterPro" id="IPR012878">
    <property type="entry name" value="Beta-AFase-like_GH127_cat"/>
</dbReference>
<dbReference type="InterPro" id="IPR049174">
    <property type="entry name" value="Beta-AFase-like"/>
</dbReference>
<name>A0A9D2LZE9_9FIRM</name>
<feature type="domain" description="Non-reducing end beta-L-arabinofuranosidase-like GH127 middle" evidence="2">
    <location>
        <begin position="439"/>
        <end position="529"/>
    </location>
</feature>
<dbReference type="Proteomes" id="UP000824214">
    <property type="component" value="Unassembled WGS sequence"/>
</dbReference>
<dbReference type="SUPFAM" id="SSF48208">
    <property type="entry name" value="Six-hairpin glycosidases"/>
    <property type="match status" value="1"/>
</dbReference>
<dbReference type="Pfam" id="PF07944">
    <property type="entry name" value="Beta-AFase-like_GH127_cat"/>
    <property type="match status" value="1"/>
</dbReference>
<feature type="domain" description="Non-reducing end beta-L-arabinofuranosidase-like GH127 catalytic" evidence="1">
    <location>
        <begin position="22"/>
        <end position="427"/>
    </location>
</feature>
<sequence length="643" mass="71596">MKQSHEVPVTAFQAGEGLLPAYQKLVREVVIPYQYQVLEDKQEGVEKSHALENLRLAAKKNRGEELTEDFYGMVFQDSDVAKWLEAAAYTLGQQTDAQLEQLVDQVIALLGEAQQEDGYLNSYFTVKAPDKKWTDLQEAHELYCAGHLMEAACAHYEATGKDSLLSIMRKNADCIYEQFTKRNPRGCPGHPEVELALMRLYRATGDEKYKELCGHFLDARGQEPNYFQEEKETRGWTLWGSINEAVDTDYMQASLPVRQQKDAVGHAVRAVYLYTAMADLAGESGDQSLVDACHALWESVTHRQMYVTGGIGSTVLGEAFTVDYDLPNATVYAETCASIGLIFFARQMLQLEAKGEYADVIERALYNTVLAGMQLDGKRFFYVNPLEVVPGISGKAATQTHDLPQRPPWYACACCPPNVARLLSSIGSYAYGEGQDVFYTHLYLGGTVQSAQGFSLECHTDYPRQGTARFTFHGDKETTLAFHIPAWSQKTSLSVNGEEQELAALLRDGYAYLTRSFQEGDVIELSFDMTPYKVYASSKVPADTGCAAVQRGPVVYCAEGLDNGGDVLSLSLAAEGAVTQLPYEPELLGGIIPLAAEGWRTQPTQELYSRERPQRQAADIRLVPYYTWGNRGENQMRVWLPET</sequence>
<dbReference type="EMBL" id="DWXZ01000182">
    <property type="protein sequence ID" value="HJB38095.1"/>
    <property type="molecule type" value="Genomic_DNA"/>
</dbReference>
<evidence type="ECO:0000259" key="1">
    <source>
        <dbReference type="Pfam" id="PF07944"/>
    </source>
</evidence>
<dbReference type="Gene3D" id="1.50.10.10">
    <property type="match status" value="1"/>
</dbReference>
<evidence type="ECO:0000259" key="2">
    <source>
        <dbReference type="Pfam" id="PF20736"/>
    </source>
</evidence>
<feature type="domain" description="Non-reducing end beta-L-arabinofuranosidase-like GH127 C-terminal" evidence="3">
    <location>
        <begin position="533"/>
        <end position="641"/>
    </location>
</feature>
<keyword evidence="4" id="KW-0378">Hydrolase</keyword>
<dbReference type="PANTHER" id="PTHR43465:SF2">
    <property type="entry name" value="DUF1680 DOMAIN PROTEIN (AFU_ORTHOLOGUE AFUA_1G08910)"/>
    <property type="match status" value="1"/>
</dbReference>
<proteinExistence type="predicted"/>
<reference evidence="4" key="1">
    <citation type="journal article" date="2021" name="PeerJ">
        <title>Extensive microbial diversity within the chicken gut microbiome revealed by metagenomics and culture.</title>
        <authorList>
            <person name="Gilroy R."/>
            <person name="Ravi A."/>
            <person name="Getino M."/>
            <person name="Pursley I."/>
            <person name="Horton D.L."/>
            <person name="Alikhan N.F."/>
            <person name="Baker D."/>
            <person name="Gharbi K."/>
            <person name="Hall N."/>
            <person name="Watson M."/>
            <person name="Adriaenssens E.M."/>
            <person name="Foster-Nyarko E."/>
            <person name="Jarju S."/>
            <person name="Secka A."/>
            <person name="Antonio M."/>
            <person name="Oren A."/>
            <person name="Chaudhuri R.R."/>
            <person name="La Ragione R."/>
            <person name="Hildebrand F."/>
            <person name="Pallen M.J."/>
        </authorList>
    </citation>
    <scope>NUCLEOTIDE SEQUENCE</scope>
    <source>
        <strain evidence="4">ChiBcolR8-3208</strain>
    </source>
</reference>
<dbReference type="InterPro" id="IPR012341">
    <property type="entry name" value="6hp_glycosidase-like_sf"/>
</dbReference>
<accession>A0A9D2LZE9</accession>
<evidence type="ECO:0000259" key="3">
    <source>
        <dbReference type="Pfam" id="PF20737"/>
    </source>
</evidence>
<dbReference type="InterPro" id="IPR008928">
    <property type="entry name" value="6-hairpin_glycosidase_sf"/>
</dbReference>
<evidence type="ECO:0000313" key="5">
    <source>
        <dbReference type="Proteomes" id="UP000824214"/>
    </source>
</evidence>
<dbReference type="Pfam" id="PF20737">
    <property type="entry name" value="Glyco_hydro127C"/>
    <property type="match status" value="1"/>
</dbReference>
<dbReference type="PANTHER" id="PTHR43465">
    <property type="entry name" value="DUF1680 DOMAIN PROTEIN (AFU_ORTHOLOGUE AFUA_1G08910)"/>
    <property type="match status" value="1"/>
</dbReference>
<dbReference type="AlphaFoldDB" id="A0A9D2LZE9"/>
<comment type="caution">
    <text evidence="4">The sequence shown here is derived from an EMBL/GenBank/DDBJ whole genome shotgun (WGS) entry which is preliminary data.</text>
</comment>
<reference evidence="4" key="2">
    <citation type="submission" date="2021-04" db="EMBL/GenBank/DDBJ databases">
        <authorList>
            <person name="Gilroy R."/>
        </authorList>
    </citation>
    <scope>NUCLEOTIDE SEQUENCE</scope>
    <source>
        <strain evidence="4">ChiBcolR8-3208</strain>
    </source>
</reference>
<gene>
    <name evidence="4" type="ORF">H9942_08530</name>
</gene>
<evidence type="ECO:0000313" key="4">
    <source>
        <dbReference type="EMBL" id="HJB38095.1"/>
    </source>
</evidence>
<protein>
    <submittedName>
        <fullName evidence="4">Glycoside hydrolase family 127 protein</fullName>
    </submittedName>
</protein>
<organism evidence="4 5">
    <name type="scientific">Candidatus Acutalibacter ornithocaccae</name>
    <dbReference type="NCBI Taxonomy" id="2838416"/>
    <lineage>
        <taxon>Bacteria</taxon>
        <taxon>Bacillati</taxon>
        <taxon>Bacillota</taxon>
        <taxon>Clostridia</taxon>
        <taxon>Eubacteriales</taxon>
        <taxon>Acutalibacteraceae</taxon>
        <taxon>Acutalibacter</taxon>
    </lineage>
</organism>
<dbReference type="GO" id="GO:0005975">
    <property type="term" value="P:carbohydrate metabolic process"/>
    <property type="evidence" value="ECO:0007669"/>
    <property type="project" value="InterPro"/>
</dbReference>
<dbReference type="InterPro" id="IPR049049">
    <property type="entry name" value="Beta-AFase-like_GH127_C"/>
</dbReference>